<protein>
    <submittedName>
        <fullName evidence="2">Uncharacterized protein</fullName>
    </submittedName>
</protein>
<accession>A0A316U7C6</accession>
<dbReference type="GeneID" id="37011328"/>
<name>A0A316U7C6_9BASI</name>
<gene>
    <name evidence="2" type="ORF">BCV69DRAFT_188318</name>
</gene>
<dbReference type="EMBL" id="KZ819326">
    <property type="protein sequence ID" value="PWN21140.1"/>
    <property type="molecule type" value="Genomic_DNA"/>
</dbReference>
<evidence type="ECO:0000313" key="2">
    <source>
        <dbReference type="EMBL" id="PWN21140.1"/>
    </source>
</evidence>
<reference evidence="2 3" key="1">
    <citation type="journal article" date="2018" name="Mol. Biol. Evol.">
        <title>Broad Genomic Sampling Reveals a Smut Pathogenic Ancestry of the Fungal Clade Ustilaginomycotina.</title>
        <authorList>
            <person name="Kijpornyongpan T."/>
            <person name="Mondo S.J."/>
            <person name="Barry K."/>
            <person name="Sandor L."/>
            <person name="Lee J."/>
            <person name="Lipzen A."/>
            <person name="Pangilinan J."/>
            <person name="LaButti K."/>
            <person name="Hainaut M."/>
            <person name="Henrissat B."/>
            <person name="Grigoriev I.V."/>
            <person name="Spatafora J.W."/>
            <person name="Aime M.C."/>
        </authorList>
    </citation>
    <scope>NUCLEOTIDE SEQUENCE [LARGE SCALE GENOMIC DNA]</scope>
    <source>
        <strain evidence="2 3">MCA 4718</strain>
    </source>
</reference>
<evidence type="ECO:0000313" key="3">
    <source>
        <dbReference type="Proteomes" id="UP000245942"/>
    </source>
</evidence>
<dbReference type="RefSeq" id="XP_025348300.1">
    <property type="nucleotide sequence ID" value="XM_025489594.1"/>
</dbReference>
<proteinExistence type="predicted"/>
<sequence>MTQCPLFALCATFARRTTCRTTFSPGRVASQSIVLRPSISESISEVSRLSPASEDGILGDDSPAGSMPSKALLEDCIFGRGEASPLFRLTLFEVGLGPFRKAPRGNVRLCIRIHCEERAGRKVMPSRLSDRRDSR</sequence>
<keyword evidence="3" id="KW-1185">Reference proteome</keyword>
<organism evidence="2 3">
    <name type="scientific">Pseudomicrostroma glucosiphilum</name>
    <dbReference type="NCBI Taxonomy" id="1684307"/>
    <lineage>
        <taxon>Eukaryota</taxon>
        <taxon>Fungi</taxon>
        <taxon>Dikarya</taxon>
        <taxon>Basidiomycota</taxon>
        <taxon>Ustilaginomycotina</taxon>
        <taxon>Exobasidiomycetes</taxon>
        <taxon>Microstromatales</taxon>
        <taxon>Microstromatales incertae sedis</taxon>
        <taxon>Pseudomicrostroma</taxon>
    </lineage>
</organism>
<evidence type="ECO:0000256" key="1">
    <source>
        <dbReference type="SAM" id="MobiDB-lite"/>
    </source>
</evidence>
<dbReference type="Proteomes" id="UP000245942">
    <property type="component" value="Unassembled WGS sequence"/>
</dbReference>
<feature type="region of interest" description="Disordered" evidence="1">
    <location>
        <begin position="46"/>
        <end position="65"/>
    </location>
</feature>
<dbReference type="AlphaFoldDB" id="A0A316U7C6"/>